<dbReference type="PANTHER" id="PTHR21255:SF65">
    <property type="entry name" value="TCTEX1 DOMAIN-CONTAINING PROTEIN 2"/>
    <property type="match status" value="1"/>
</dbReference>
<sequence length="199" mass="22580">MSTSTSSKKQDRKADGAGRKLSTLPPSDAATRKSSLELTAPESLAVRRPSIDNRKMSIVDSIPGRSTLIITSAHTQRPNVKYENTFKTEPDKKARSDHLRDCIKELFEKELDEKTYNKEECSSMSKSLADRLKQRVKMLGFSRYKIITVVCIGQREEFNPSVAFTSRCMWSAQFDTFSQHVYKNTSLYALGLVYAMYAE</sequence>
<proteinExistence type="inferred from homology"/>
<dbReference type="Gene3D" id="3.30.1140.40">
    <property type="entry name" value="Tctex-1"/>
    <property type="match status" value="1"/>
</dbReference>
<evidence type="ECO:0000313" key="4">
    <source>
        <dbReference type="Proteomes" id="UP000242188"/>
    </source>
</evidence>
<dbReference type="AlphaFoldDB" id="A0A210QFI6"/>
<evidence type="ECO:0000256" key="1">
    <source>
        <dbReference type="ARBA" id="ARBA00005361"/>
    </source>
</evidence>
<dbReference type="GO" id="GO:0005868">
    <property type="term" value="C:cytoplasmic dynein complex"/>
    <property type="evidence" value="ECO:0007669"/>
    <property type="project" value="TreeGrafter"/>
</dbReference>
<dbReference type="Pfam" id="PF03645">
    <property type="entry name" value="Tctex-1"/>
    <property type="match status" value="1"/>
</dbReference>
<evidence type="ECO:0000256" key="2">
    <source>
        <dbReference type="SAM" id="MobiDB-lite"/>
    </source>
</evidence>
<dbReference type="PANTHER" id="PTHR21255">
    <property type="entry name" value="T-COMPLEX-ASSOCIATED-TESTIS-EXPRESSED 1/ DYNEIN LIGHT CHAIN"/>
    <property type="match status" value="1"/>
</dbReference>
<protein>
    <submittedName>
        <fullName evidence="3">Tctex1 domain-containing protein 1</fullName>
    </submittedName>
</protein>
<dbReference type="Proteomes" id="UP000242188">
    <property type="component" value="Unassembled WGS sequence"/>
</dbReference>
<comment type="similarity">
    <text evidence="1">Belongs to the dynein light chain Tctex-type family.</text>
</comment>
<dbReference type="OrthoDB" id="6066466at2759"/>
<reference evidence="3 4" key="1">
    <citation type="journal article" date="2017" name="Nat. Ecol. Evol.">
        <title>Scallop genome provides insights into evolution of bilaterian karyotype and development.</title>
        <authorList>
            <person name="Wang S."/>
            <person name="Zhang J."/>
            <person name="Jiao W."/>
            <person name="Li J."/>
            <person name="Xun X."/>
            <person name="Sun Y."/>
            <person name="Guo X."/>
            <person name="Huan P."/>
            <person name="Dong B."/>
            <person name="Zhang L."/>
            <person name="Hu X."/>
            <person name="Sun X."/>
            <person name="Wang J."/>
            <person name="Zhao C."/>
            <person name="Wang Y."/>
            <person name="Wang D."/>
            <person name="Huang X."/>
            <person name="Wang R."/>
            <person name="Lv J."/>
            <person name="Li Y."/>
            <person name="Zhang Z."/>
            <person name="Liu B."/>
            <person name="Lu W."/>
            <person name="Hui Y."/>
            <person name="Liang J."/>
            <person name="Zhou Z."/>
            <person name="Hou R."/>
            <person name="Li X."/>
            <person name="Liu Y."/>
            <person name="Li H."/>
            <person name="Ning X."/>
            <person name="Lin Y."/>
            <person name="Zhao L."/>
            <person name="Xing Q."/>
            <person name="Dou J."/>
            <person name="Li Y."/>
            <person name="Mao J."/>
            <person name="Guo H."/>
            <person name="Dou H."/>
            <person name="Li T."/>
            <person name="Mu C."/>
            <person name="Jiang W."/>
            <person name="Fu Q."/>
            <person name="Fu X."/>
            <person name="Miao Y."/>
            <person name="Liu J."/>
            <person name="Yu Q."/>
            <person name="Li R."/>
            <person name="Liao H."/>
            <person name="Li X."/>
            <person name="Kong Y."/>
            <person name="Jiang Z."/>
            <person name="Chourrout D."/>
            <person name="Li R."/>
            <person name="Bao Z."/>
        </authorList>
    </citation>
    <scope>NUCLEOTIDE SEQUENCE [LARGE SCALE GENOMIC DNA]</scope>
    <source>
        <strain evidence="3 4">PY_sf001</strain>
    </source>
</reference>
<dbReference type="GO" id="GO:0005737">
    <property type="term" value="C:cytoplasm"/>
    <property type="evidence" value="ECO:0007669"/>
    <property type="project" value="TreeGrafter"/>
</dbReference>
<dbReference type="CDD" id="cd21451">
    <property type="entry name" value="DLC-like_TCTEX1D"/>
    <property type="match status" value="1"/>
</dbReference>
<name>A0A210QFI6_MIZYE</name>
<dbReference type="EMBL" id="NEDP02003918">
    <property type="protein sequence ID" value="OWF47381.1"/>
    <property type="molecule type" value="Genomic_DNA"/>
</dbReference>
<feature type="compositionally biased region" description="Basic and acidic residues" evidence="2">
    <location>
        <begin position="8"/>
        <end position="18"/>
    </location>
</feature>
<dbReference type="InterPro" id="IPR005334">
    <property type="entry name" value="Tctex-1-like"/>
</dbReference>
<keyword evidence="4" id="KW-1185">Reference proteome</keyword>
<dbReference type="InterPro" id="IPR038586">
    <property type="entry name" value="Tctex-1-like_sf"/>
</dbReference>
<gene>
    <name evidence="3" type="ORF">KP79_PYT08165</name>
</gene>
<dbReference type="GO" id="GO:0045505">
    <property type="term" value="F:dynein intermediate chain binding"/>
    <property type="evidence" value="ECO:0007669"/>
    <property type="project" value="TreeGrafter"/>
</dbReference>
<evidence type="ECO:0000313" key="3">
    <source>
        <dbReference type="EMBL" id="OWF47381.1"/>
    </source>
</evidence>
<accession>A0A210QFI6</accession>
<organism evidence="3 4">
    <name type="scientific">Mizuhopecten yessoensis</name>
    <name type="common">Japanese scallop</name>
    <name type="synonym">Patinopecten yessoensis</name>
    <dbReference type="NCBI Taxonomy" id="6573"/>
    <lineage>
        <taxon>Eukaryota</taxon>
        <taxon>Metazoa</taxon>
        <taxon>Spiralia</taxon>
        <taxon>Lophotrochozoa</taxon>
        <taxon>Mollusca</taxon>
        <taxon>Bivalvia</taxon>
        <taxon>Autobranchia</taxon>
        <taxon>Pteriomorphia</taxon>
        <taxon>Pectinida</taxon>
        <taxon>Pectinoidea</taxon>
        <taxon>Pectinidae</taxon>
        <taxon>Mizuhopecten</taxon>
    </lineage>
</organism>
<comment type="caution">
    <text evidence="3">The sequence shown here is derived from an EMBL/GenBank/DDBJ whole genome shotgun (WGS) entry which is preliminary data.</text>
</comment>
<dbReference type="STRING" id="6573.A0A210QFI6"/>
<dbReference type="GO" id="GO:0007018">
    <property type="term" value="P:microtubule-based movement"/>
    <property type="evidence" value="ECO:0007669"/>
    <property type="project" value="TreeGrafter"/>
</dbReference>
<feature type="region of interest" description="Disordered" evidence="2">
    <location>
        <begin position="1"/>
        <end position="41"/>
    </location>
</feature>